<evidence type="ECO:0000313" key="2">
    <source>
        <dbReference type="EMBL" id="TPN86170.1"/>
    </source>
</evidence>
<sequence length="209" mass="24881">MKLYHFLFVLALLVLNISYCQDDSTDALYGSYDLFLESVNKKDTLISTTYKTYKCSENLEGTIYFYYKNDTIKLITHSYKQGRYDNWHIERYYLKNNTLRIKTTSTEIIHYNTQSVQSSQRQSFSAQKVLELVEHRMVFDENSVATCKTRSHGEKLSEWDQAYFNTLPFEEADCVEDQDDILYKYRLLRKAEKKLISDRKNPGCIFHLW</sequence>
<dbReference type="OrthoDB" id="1159396at2"/>
<evidence type="ECO:0000313" key="3">
    <source>
        <dbReference type="Proteomes" id="UP000315540"/>
    </source>
</evidence>
<dbReference type="EMBL" id="VFWZ01000003">
    <property type="protein sequence ID" value="TPN86170.1"/>
    <property type="molecule type" value="Genomic_DNA"/>
</dbReference>
<name>A0A504JI56_9FLAO</name>
<gene>
    <name evidence="2" type="ORF">FHK87_12935</name>
</gene>
<dbReference type="RefSeq" id="WP_140593559.1">
    <property type="nucleotide sequence ID" value="NZ_VFWZ01000003.1"/>
</dbReference>
<dbReference type="AlphaFoldDB" id="A0A504JI56"/>
<dbReference type="Proteomes" id="UP000315540">
    <property type="component" value="Unassembled WGS sequence"/>
</dbReference>
<keyword evidence="3" id="KW-1185">Reference proteome</keyword>
<accession>A0A504JI56</accession>
<proteinExistence type="predicted"/>
<comment type="caution">
    <text evidence="2">The sequence shown here is derived from an EMBL/GenBank/DDBJ whole genome shotgun (WGS) entry which is preliminary data.</text>
</comment>
<reference evidence="2 3" key="1">
    <citation type="submission" date="2019-06" db="EMBL/GenBank/DDBJ databases">
        <authorList>
            <person name="Meng X."/>
        </authorList>
    </citation>
    <scope>NUCLEOTIDE SEQUENCE [LARGE SCALE GENOMIC DNA]</scope>
    <source>
        <strain evidence="2 3">M625</strain>
    </source>
</reference>
<keyword evidence="1" id="KW-0732">Signal</keyword>
<feature type="chain" id="PRO_5021205062" evidence="1">
    <location>
        <begin position="21"/>
        <end position="209"/>
    </location>
</feature>
<feature type="signal peptide" evidence="1">
    <location>
        <begin position="1"/>
        <end position="20"/>
    </location>
</feature>
<protein>
    <submittedName>
        <fullName evidence="2">Uncharacterized protein</fullName>
    </submittedName>
</protein>
<organism evidence="2 3">
    <name type="scientific">Aquimarina algicola</name>
    <dbReference type="NCBI Taxonomy" id="2589995"/>
    <lineage>
        <taxon>Bacteria</taxon>
        <taxon>Pseudomonadati</taxon>
        <taxon>Bacteroidota</taxon>
        <taxon>Flavobacteriia</taxon>
        <taxon>Flavobacteriales</taxon>
        <taxon>Flavobacteriaceae</taxon>
        <taxon>Aquimarina</taxon>
    </lineage>
</organism>
<evidence type="ECO:0000256" key="1">
    <source>
        <dbReference type="SAM" id="SignalP"/>
    </source>
</evidence>